<feature type="region of interest" description="Disordered" evidence="2">
    <location>
        <begin position="494"/>
        <end position="524"/>
    </location>
</feature>
<keyword evidence="4" id="KW-1185">Reference proteome</keyword>
<feature type="compositionally biased region" description="Basic residues" evidence="2">
    <location>
        <begin position="8"/>
        <end position="17"/>
    </location>
</feature>
<feature type="compositionally biased region" description="Low complexity" evidence="2">
    <location>
        <begin position="640"/>
        <end position="655"/>
    </location>
</feature>
<feature type="compositionally biased region" description="Polar residues" evidence="2">
    <location>
        <begin position="799"/>
        <end position="809"/>
    </location>
</feature>
<evidence type="ECO:0000313" key="4">
    <source>
        <dbReference type="Proteomes" id="UP001430356"/>
    </source>
</evidence>
<feature type="compositionally biased region" description="Gly residues" evidence="2">
    <location>
        <begin position="736"/>
        <end position="746"/>
    </location>
</feature>
<name>A0AAW0F0S7_9TRYP</name>
<evidence type="ECO:0000313" key="3">
    <source>
        <dbReference type="EMBL" id="KAK7199725.1"/>
    </source>
</evidence>
<dbReference type="EMBL" id="JAECZO010000001">
    <property type="protein sequence ID" value="KAK7199725.1"/>
    <property type="molecule type" value="Genomic_DNA"/>
</dbReference>
<feature type="region of interest" description="Disordered" evidence="2">
    <location>
        <begin position="1"/>
        <end position="20"/>
    </location>
</feature>
<keyword evidence="1" id="KW-0175">Coiled coil</keyword>
<dbReference type="Proteomes" id="UP001430356">
    <property type="component" value="Unassembled WGS sequence"/>
</dbReference>
<organism evidence="3 4">
    <name type="scientific">Novymonas esmeraldas</name>
    <dbReference type="NCBI Taxonomy" id="1808958"/>
    <lineage>
        <taxon>Eukaryota</taxon>
        <taxon>Discoba</taxon>
        <taxon>Euglenozoa</taxon>
        <taxon>Kinetoplastea</taxon>
        <taxon>Metakinetoplastina</taxon>
        <taxon>Trypanosomatida</taxon>
        <taxon>Trypanosomatidae</taxon>
        <taxon>Novymonas</taxon>
    </lineage>
</organism>
<feature type="region of interest" description="Disordered" evidence="2">
    <location>
        <begin position="607"/>
        <end position="683"/>
    </location>
</feature>
<proteinExistence type="predicted"/>
<gene>
    <name evidence="3" type="ORF">NESM_000018600</name>
</gene>
<reference evidence="3 4" key="1">
    <citation type="journal article" date="2021" name="MBio">
        <title>A New Model Trypanosomatid, Novymonas esmeraldas: Genomic Perception of Its 'Candidatus Pandoraea novymonadis' Endosymbiont.</title>
        <authorList>
            <person name="Zakharova A."/>
            <person name="Saura A."/>
            <person name="Butenko A."/>
            <person name="Podesvova L."/>
            <person name="Warmusova S."/>
            <person name="Kostygov A.Y."/>
            <person name="Nenarokova A."/>
            <person name="Lukes J."/>
            <person name="Opperdoes F.R."/>
            <person name="Yurchenko V."/>
        </authorList>
    </citation>
    <scope>NUCLEOTIDE SEQUENCE [LARGE SCALE GENOMIC DNA]</scope>
    <source>
        <strain evidence="3 4">E262AT.01</strain>
    </source>
</reference>
<dbReference type="AlphaFoldDB" id="A0AAW0F0S7"/>
<feature type="region of interest" description="Disordered" evidence="2">
    <location>
        <begin position="406"/>
        <end position="442"/>
    </location>
</feature>
<feature type="compositionally biased region" description="Basic and acidic residues" evidence="2">
    <location>
        <begin position="755"/>
        <end position="782"/>
    </location>
</feature>
<feature type="coiled-coil region" evidence="1">
    <location>
        <begin position="135"/>
        <end position="162"/>
    </location>
</feature>
<feature type="region of interest" description="Disordered" evidence="2">
    <location>
        <begin position="722"/>
        <end position="809"/>
    </location>
</feature>
<feature type="compositionally biased region" description="Low complexity" evidence="2">
    <location>
        <begin position="673"/>
        <end position="683"/>
    </location>
</feature>
<protein>
    <submittedName>
        <fullName evidence="3">Uncharacterized protein</fullName>
    </submittedName>
</protein>
<comment type="caution">
    <text evidence="3">The sequence shown here is derived from an EMBL/GenBank/DDBJ whole genome shotgun (WGS) entry which is preliminary data.</text>
</comment>
<evidence type="ECO:0000256" key="2">
    <source>
        <dbReference type="SAM" id="MobiDB-lite"/>
    </source>
</evidence>
<evidence type="ECO:0000256" key="1">
    <source>
        <dbReference type="SAM" id="Coils"/>
    </source>
</evidence>
<accession>A0AAW0F0S7</accession>
<sequence>MAETAGPRGRRTFKGRQRTQQEVQTEASFVPGCSSLELAYDPLASEQYEGLVALRQMIQACLTLVAGDVYDVVSFKDILYQLEGELPSTLPVTDLLLLSSRLFRRTAELGRLLSSFFGVVFADDHSDEHFRFGEVRLLQREIRELKMQLSSSEEERTRLKEMLDNVGQVAYDHGKAVELLETHNKVLKKQTTALEDQMALLFHQLNTGLEGHCKDAYQQVTGEMKVQESLNPARITFRQTMDSLSEQLRGSRGLITDVREVLLGCSQGGRTGEAYAAVEPSVRFKLKMLESNFQQLMGRFTAVKDTVVETAQELMSALQERKKILYLSFQHIRLYDLQNAKLRNARAILSQLQHNTSEVVSRMRVTFPGGNLTSVDRFGNITTQRWQGGYTLATLRGYKLTEQQHQQQQLQLQHGDGELSEAARSSVGGPQPQPQPPVGSRMLSGLTESQMMAAESEMAALEGGASHNSGLAGRSMRASRVSIAQIPNRVSAVPSRAVSRAPSARESSNGMGLAGPVDTSGGAHGDDPDVLPFNSVATFLDLMHHVDADMEELQRALVLDDEMGAFLKMLTLSASTTPRADGLDIASGLGGQASQLERREYNMETALVPTGSRPGGSRAANGAGALGSSTESFLRRESDSVSTSSSKPVSPSSPTEGRSGPRADHASSETAMARQAVQLQRQQKQITKMQEDFTSKIGFLRQVYEARIGDLEVRETTMGKRLGQGWNTSATPRGGAADGSGGGAGGSRPASEGASRGDEDRATTLGPGEKEKLTRVRKDWAQSKRKMQPNRKLREATAEQLQYTQKDDG</sequence>